<dbReference type="STRING" id="1434232.MAIT1_02283"/>
<dbReference type="Gene3D" id="3.40.50.2020">
    <property type="match status" value="1"/>
</dbReference>
<dbReference type="AlphaFoldDB" id="A0A1Y2K2B9"/>
<dbReference type="InterPro" id="IPR029057">
    <property type="entry name" value="PRTase-like"/>
</dbReference>
<dbReference type="SUPFAM" id="SSF53271">
    <property type="entry name" value="PRTase-like"/>
    <property type="match status" value="1"/>
</dbReference>
<dbReference type="InterPro" id="IPR000836">
    <property type="entry name" value="PRTase_dom"/>
</dbReference>
<dbReference type="CDD" id="cd06223">
    <property type="entry name" value="PRTases_typeI"/>
    <property type="match status" value="1"/>
</dbReference>
<feature type="domain" description="Phosphoribosyltransferase" evidence="2">
    <location>
        <begin position="83"/>
        <end position="175"/>
    </location>
</feature>
<proteinExistence type="inferred from homology"/>
<protein>
    <submittedName>
        <fullName evidence="3">Putative competence protein F</fullName>
    </submittedName>
</protein>
<comment type="caution">
    <text evidence="3">The sequence shown here is derived from an EMBL/GenBank/DDBJ whole genome shotgun (WGS) entry which is preliminary data.</text>
</comment>
<dbReference type="EMBL" id="LVJN01000020">
    <property type="protein sequence ID" value="OSM02180.1"/>
    <property type="molecule type" value="Genomic_DNA"/>
</dbReference>
<comment type="similarity">
    <text evidence="1">Belongs to the ComF/GntX family.</text>
</comment>
<dbReference type="PANTHER" id="PTHR47505:SF1">
    <property type="entry name" value="DNA UTILIZATION PROTEIN YHGH"/>
    <property type="match status" value="1"/>
</dbReference>
<dbReference type="InterPro" id="IPR051910">
    <property type="entry name" value="ComF/GntX_DNA_util-trans"/>
</dbReference>
<accession>A0A1Y2K2B9</accession>
<dbReference type="PANTHER" id="PTHR47505">
    <property type="entry name" value="DNA UTILIZATION PROTEIN YHGH"/>
    <property type="match status" value="1"/>
</dbReference>
<reference evidence="3 4" key="1">
    <citation type="journal article" date="2016" name="BMC Genomics">
        <title>Combined genomic and structural analyses of a cultured magnetotactic bacterium reveals its niche adaptation to a dynamic environment.</title>
        <authorList>
            <person name="Araujo A.C."/>
            <person name="Morillo V."/>
            <person name="Cypriano J."/>
            <person name="Teixeira L.C."/>
            <person name="Leao P."/>
            <person name="Lyra S."/>
            <person name="Almeida L.G."/>
            <person name="Bazylinski D.A."/>
            <person name="Vasconcellos A.T."/>
            <person name="Abreu F."/>
            <person name="Lins U."/>
        </authorList>
    </citation>
    <scope>NUCLEOTIDE SEQUENCE [LARGE SCALE GENOMIC DNA]</scope>
    <source>
        <strain evidence="3 4">IT-1</strain>
    </source>
</reference>
<sequence>MCGACHDQVDIQDATWRAFPYEEPIRTLATGLKYHDRTRWAHLLGAWAATRLEAPVRAFAPDCITPMPLHWRRLLFKRGYNQSALLARVLAKRLGVPLDTRGLRRARATPPQTGLSRRARLRNVRGAFAVRDDRFMGRRVLLIDDVMTTGATTFEAARVLKRAGAAQVAVACMARTQK</sequence>
<evidence type="ECO:0000313" key="3">
    <source>
        <dbReference type="EMBL" id="OSM02180.1"/>
    </source>
</evidence>
<gene>
    <name evidence="3" type="ORF">MAIT1_02283</name>
</gene>
<evidence type="ECO:0000313" key="4">
    <source>
        <dbReference type="Proteomes" id="UP000194003"/>
    </source>
</evidence>
<organism evidence="3 4">
    <name type="scientific">Magnetofaba australis IT-1</name>
    <dbReference type="NCBI Taxonomy" id="1434232"/>
    <lineage>
        <taxon>Bacteria</taxon>
        <taxon>Pseudomonadati</taxon>
        <taxon>Pseudomonadota</taxon>
        <taxon>Magnetococcia</taxon>
        <taxon>Magnetococcales</taxon>
        <taxon>Magnetococcaceae</taxon>
        <taxon>Magnetofaba</taxon>
    </lineage>
</organism>
<evidence type="ECO:0000259" key="2">
    <source>
        <dbReference type="Pfam" id="PF00156"/>
    </source>
</evidence>
<evidence type="ECO:0000256" key="1">
    <source>
        <dbReference type="ARBA" id="ARBA00008007"/>
    </source>
</evidence>
<keyword evidence="4" id="KW-1185">Reference proteome</keyword>
<name>A0A1Y2K2B9_9PROT</name>
<dbReference type="Pfam" id="PF00156">
    <property type="entry name" value="Pribosyltran"/>
    <property type="match status" value="1"/>
</dbReference>
<dbReference type="Proteomes" id="UP000194003">
    <property type="component" value="Unassembled WGS sequence"/>
</dbReference>